<name>T1J7H0_STRMM</name>
<sequence>MLKHIFILLLICQTSNCRQEACREARSKCPSSKNTEVDEEEYPPYFNVKGPKTCAEDEAIVYQVEIGEIYRYGELKFYIGIAQDAQIDLYSIGNMRLASKGKNYECIENDMLDYTVFNDSESKLTKYMGQLKLGIVVNCGNAEDIDLEVNILLFEFAIYIMQNTLKRSKIVEFCVGAEIHLSVPVTCMQINVLPREKRAEKNIFDIDVYLVDRKEKVEIAKKGIALIQYGISYSGGEGFFTTKLKVNVPPKSGLSICKVTLVKKGFNLPYIPKLKHEMIENENNVTEISNIKSASEMLLEVGFCSVGVVNTKANVGIVGRTILTPILESSASLKQSEDELNINPVNFFPSTKIVKSGEVKVDWKFELPIGSCYEPFKLNELKFGNAAHVGKICRLEVSYVGRNMPCVNKTKLNNKFQYWKSQLLMNQQPILALDNVCVANQETEQSDQGNLIISISFQLSEFYEITTEFTVGKTNYTKMTNLFRLALVDGVPMDEDFPPSIQAFSLWAGPIPVHLSTLVLIRIKFQPASRGFYKLLLTSKVSDLGICKISFLYVGQNFPCFDSRAFPGDPDPNATTWINYQTHSDPKNGNNLAVLDFGSLANVGIQELVNNERNDENTILVAVGLKINSAKKDTHKLQYKLTYNTYEVEDIFEIQSDADIKTQLEIIDFTVDTTNTNIYVNVTKLVTVDIKFFPNFYGPLILKLQSDIANIFCCAAVTHVGINMPCTNASAVDIKITSSQVTVNLGHVCHAKSTFSEANSDLVRIEAAILINTKIANPIPSKIDLQIELEKMTTPKPKVVSLILTKDKYTSDYNKLVKLIQLKDKIDILVGSKKWVSFDVKIPSFITTPLQLHIQAPVKSKRAILTIYDARVSYAGLNVKCSMKMVCDVQLSCLNSLPTQNDVMILNMDYITNTGFSINIGNHTTPDDILTVEVLIRATDHPEVKTGEDYPLIVTSNNSSSIVQLITMMRKRTETEKILADLTLNDIQMANQSEKKIALKLVVMHANNSHLEPRKVTVFLSNSTNEAKFMTKSYPSFEIVNLLFDDVMGFDIVFKVMPRKVTTFTSEVNIVARVLCTTKSSSNPHLCAMSSIKIKLKPNICTDQLLLEPCQLSASSAVNELSMSHWSPPYRWNSGNVWFQINLGNLTFISKIDILIKTQGKLKNIQFQLMTSFDASQLEFEMKIYGCTISGVESIESTCENTPATILTNDVTRYRHYSIDEAHDIIYLCDTVLNKNTLTCFCSYDQGNSWQGLPAYIKSILGYNNKVKMMVATDETQKSQVKSHNCVDWMPASKLDIDNLKKSVSVPALVRNQLEALPGFGSWTVDFDGIAYNKQLKFKWNDCCNE</sequence>
<proteinExistence type="predicted"/>
<evidence type="ECO:0000313" key="2">
    <source>
        <dbReference type="EnsemblMetazoa" id="SMAR009614-PA"/>
    </source>
</evidence>
<keyword evidence="3" id="KW-1185">Reference proteome</keyword>
<evidence type="ECO:0008006" key="4">
    <source>
        <dbReference type="Google" id="ProtNLM"/>
    </source>
</evidence>
<reference evidence="3" key="1">
    <citation type="submission" date="2011-05" db="EMBL/GenBank/DDBJ databases">
        <authorList>
            <person name="Richards S.R."/>
            <person name="Qu J."/>
            <person name="Jiang H."/>
            <person name="Jhangiani S.N."/>
            <person name="Agravi P."/>
            <person name="Goodspeed R."/>
            <person name="Gross S."/>
            <person name="Mandapat C."/>
            <person name="Jackson L."/>
            <person name="Mathew T."/>
            <person name="Pu L."/>
            <person name="Thornton R."/>
            <person name="Saada N."/>
            <person name="Wilczek-Boney K.B."/>
            <person name="Lee S."/>
            <person name="Kovar C."/>
            <person name="Wu Y."/>
            <person name="Scherer S.E."/>
            <person name="Worley K.C."/>
            <person name="Muzny D.M."/>
            <person name="Gibbs R."/>
        </authorList>
    </citation>
    <scope>NUCLEOTIDE SEQUENCE</scope>
    <source>
        <strain evidence="3">Brora</strain>
    </source>
</reference>
<accession>T1J7H0</accession>
<dbReference type="PhylomeDB" id="T1J7H0"/>
<dbReference type="EnsemblMetazoa" id="SMAR009614-RA">
    <property type="protein sequence ID" value="SMAR009614-PA"/>
    <property type="gene ID" value="SMAR009614"/>
</dbReference>
<keyword evidence="1" id="KW-0732">Signal</keyword>
<organism evidence="2 3">
    <name type="scientific">Strigamia maritima</name>
    <name type="common">European centipede</name>
    <name type="synonym">Geophilus maritimus</name>
    <dbReference type="NCBI Taxonomy" id="126957"/>
    <lineage>
        <taxon>Eukaryota</taxon>
        <taxon>Metazoa</taxon>
        <taxon>Ecdysozoa</taxon>
        <taxon>Arthropoda</taxon>
        <taxon>Myriapoda</taxon>
        <taxon>Chilopoda</taxon>
        <taxon>Pleurostigmophora</taxon>
        <taxon>Geophilomorpha</taxon>
        <taxon>Linotaeniidae</taxon>
        <taxon>Strigamia</taxon>
    </lineage>
</organism>
<feature type="chain" id="PRO_5004590257" description="F5/8 type C domain-containing protein" evidence="1">
    <location>
        <begin position="18"/>
        <end position="1346"/>
    </location>
</feature>
<evidence type="ECO:0000256" key="1">
    <source>
        <dbReference type="SAM" id="SignalP"/>
    </source>
</evidence>
<dbReference type="HOGENOM" id="CLU_241871_0_0_1"/>
<dbReference type="eggNOG" id="ENOG502SBYB">
    <property type="taxonomic scope" value="Eukaryota"/>
</dbReference>
<dbReference type="EMBL" id="JH431929">
    <property type="status" value="NOT_ANNOTATED_CDS"/>
    <property type="molecule type" value="Genomic_DNA"/>
</dbReference>
<reference evidence="2" key="2">
    <citation type="submission" date="2015-02" db="UniProtKB">
        <authorList>
            <consortium name="EnsemblMetazoa"/>
        </authorList>
    </citation>
    <scope>IDENTIFICATION</scope>
</reference>
<dbReference type="OMA" id="DPGNKIQ"/>
<evidence type="ECO:0000313" key="3">
    <source>
        <dbReference type="Proteomes" id="UP000014500"/>
    </source>
</evidence>
<feature type="signal peptide" evidence="1">
    <location>
        <begin position="1"/>
        <end position="17"/>
    </location>
</feature>
<dbReference type="Proteomes" id="UP000014500">
    <property type="component" value="Unassembled WGS sequence"/>
</dbReference>
<protein>
    <recommendedName>
        <fullName evidence="4">F5/8 type C domain-containing protein</fullName>
    </recommendedName>
</protein>